<dbReference type="GO" id="GO:0055129">
    <property type="term" value="P:L-proline biosynthetic process"/>
    <property type="evidence" value="ECO:0007669"/>
    <property type="project" value="UniProtKB-UniRule"/>
</dbReference>
<dbReference type="Gene3D" id="3.40.605.10">
    <property type="entry name" value="Aldehyde Dehydrogenase, Chain A, domain 1"/>
    <property type="match status" value="1"/>
</dbReference>
<dbReference type="NCBIfam" id="NF001221">
    <property type="entry name" value="PRK00197.1"/>
    <property type="match status" value="1"/>
</dbReference>
<dbReference type="AlphaFoldDB" id="A0A2M7E6T5"/>
<evidence type="ECO:0000256" key="6">
    <source>
        <dbReference type="ARBA" id="ARBA00049024"/>
    </source>
</evidence>
<comment type="subcellular location">
    <subcellularLocation>
        <location evidence="7">Cytoplasm</location>
    </subcellularLocation>
</comment>
<comment type="pathway">
    <text evidence="1 7">Amino-acid biosynthesis; L-proline biosynthesis; L-glutamate 5-semialdehyde from L-glutamate: step 2/2.</text>
</comment>
<gene>
    <name evidence="7" type="primary">proA</name>
    <name evidence="9" type="ORF">COS11_07450</name>
</gene>
<dbReference type="HAMAP" id="MF_00412">
    <property type="entry name" value="ProA"/>
    <property type="match status" value="1"/>
</dbReference>
<comment type="catalytic activity">
    <reaction evidence="6 7">
        <text>L-glutamate 5-semialdehyde + phosphate + NADP(+) = L-glutamyl 5-phosphate + NADPH + H(+)</text>
        <dbReference type="Rhea" id="RHEA:19541"/>
        <dbReference type="ChEBI" id="CHEBI:15378"/>
        <dbReference type="ChEBI" id="CHEBI:43474"/>
        <dbReference type="ChEBI" id="CHEBI:57783"/>
        <dbReference type="ChEBI" id="CHEBI:58066"/>
        <dbReference type="ChEBI" id="CHEBI:58274"/>
        <dbReference type="ChEBI" id="CHEBI:58349"/>
        <dbReference type="EC" id="1.2.1.41"/>
    </reaction>
</comment>
<dbReference type="GO" id="GO:0050661">
    <property type="term" value="F:NADP binding"/>
    <property type="evidence" value="ECO:0007669"/>
    <property type="project" value="InterPro"/>
</dbReference>
<evidence type="ECO:0000256" key="4">
    <source>
        <dbReference type="ARBA" id="ARBA00022857"/>
    </source>
</evidence>
<protein>
    <recommendedName>
        <fullName evidence="7">Gamma-glutamyl phosphate reductase</fullName>
        <shortName evidence="7">GPR</shortName>
        <ecNumber evidence="7">1.2.1.41</ecNumber>
    </recommendedName>
    <alternativeName>
        <fullName evidence="7">Glutamate-5-semialdehyde dehydrogenase</fullName>
    </alternativeName>
    <alternativeName>
        <fullName evidence="7">Glutamyl-gamma-semialdehyde dehydrogenase</fullName>
        <shortName evidence="7">GSA dehydrogenase</shortName>
    </alternativeName>
</protein>
<dbReference type="InterPro" id="IPR016163">
    <property type="entry name" value="Ald_DH_C"/>
</dbReference>
<comment type="caution">
    <text evidence="9">The sequence shown here is derived from an EMBL/GenBank/DDBJ whole genome shotgun (WGS) entry which is preliminary data.</text>
</comment>
<evidence type="ECO:0000256" key="2">
    <source>
        <dbReference type="ARBA" id="ARBA00022605"/>
    </source>
</evidence>
<dbReference type="InterPro" id="IPR016162">
    <property type="entry name" value="Ald_DH_N"/>
</dbReference>
<evidence type="ECO:0000256" key="1">
    <source>
        <dbReference type="ARBA" id="ARBA00004985"/>
    </source>
</evidence>
<dbReference type="InterPro" id="IPR000965">
    <property type="entry name" value="GPR_dom"/>
</dbReference>
<evidence type="ECO:0000256" key="7">
    <source>
        <dbReference type="HAMAP-Rule" id="MF_00412"/>
    </source>
</evidence>
<dbReference type="InterPro" id="IPR012134">
    <property type="entry name" value="Glu-5-SA_DH"/>
</dbReference>
<reference evidence="10" key="1">
    <citation type="submission" date="2017-09" db="EMBL/GenBank/DDBJ databases">
        <title>Depth-based differentiation of microbial function through sediment-hosted aquifers and enrichment of novel symbionts in the deep terrestrial subsurface.</title>
        <authorList>
            <person name="Probst A.J."/>
            <person name="Ladd B."/>
            <person name="Jarett J.K."/>
            <person name="Geller-Mcgrath D.E."/>
            <person name="Sieber C.M.K."/>
            <person name="Emerson J.B."/>
            <person name="Anantharaman K."/>
            <person name="Thomas B.C."/>
            <person name="Malmstrom R."/>
            <person name="Stieglmeier M."/>
            <person name="Klingl A."/>
            <person name="Woyke T."/>
            <person name="Ryan C.M."/>
            <person name="Banfield J.F."/>
        </authorList>
    </citation>
    <scope>NUCLEOTIDE SEQUENCE [LARGE SCALE GENOMIC DNA]</scope>
</reference>
<sequence>MNLKEEILLMGKYAKEASYFLAESSLTFRNKALLLIAQELDRKKTLILKENQRDIKVAQDKKFSSAFLDRLRLDSHRIKKMIEMVKEVKRLPEPLGRIILEKKRPNGLLIRRVSVPIGVIAIIYESRPDVTVQASILCLKSGNSVILKGGKESRFSNLILVNILQESLLQAGLPEHSVQIVKRKERKATKELLSLADYLDLVIPRGGESLIKMISLNSRIPVIKHYQGICHTYVDKEADLNKAVSVVYNAKMQRPGTCNSTETLLVHQEIAPSFLPEIINKLKAAGCEIRGCPKTFKIFPGIKKAKEQDWSTEYLNPILSIKVVDSLKEAIEHINFYGTRLSDSIITENKKRGEKFLKKVDSAAVYLNASTRFTDGNEFGLGAEIGISTDKIHARGPMGLESLTSYKYLIYGNGQIRK</sequence>
<feature type="domain" description="Aldehyde dehydrogenase" evidence="8">
    <location>
        <begin position="75"/>
        <end position="284"/>
    </location>
</feature>
<dbReference type="FunFam" id="3.40.309.10:FF:000006">
    <property type="entry name" value="Gamma-glutamyl phosphate reductase"/>
    <property type="match status" value="1"/>
</dbReference>
<keyword evidence="5 7" id="KW-0560">Oxidoreductase</keyword>
<keyword evidence="3 7" id="KW-0641">Proline biosynthesis</keyword>
<evidence type="ECO:0000313" key="10">
    <source>
        <dbReference type="Proteomes" id="UP000228886"/>
    </source>
</evidence>
<keyword evidence="4 7" id="KW-0521">NADP</keyword>
<dbReference type="InterPro" id="IPR015590">
    <property type="entry name" value="Aldehyde_DH_dom"/>
</dbReference>
<dbReference type="PANTHER" id="PTHR11063:SF8">
    <property type="entry name" value="DELTA-1-PYRROLINE-5-CARBOXYLATE SYNTHASE"/>
    <property type="match status" value="1"/>
</dbReference>
<dbReference type="PIRSF" id="PIRSF000151">
    <property type="entry name" value="GPR"/>
    <property type="match status" value="1"/>
</dbReference>
<evidence type="ECO:0000256" key="3">
    <source>
        <dbReference type="ARBA" id="ARBA00022650"/>
    </source>
</evidence>
<dbReference type="Proteomes" id="UP000228886">
    <property type="component" value="Unassembled WGS sequence"/>
</dbReference>
<accession>A0A2M7E6T5</accession>
<evidence type="ECO:0000259" key="8">
    <source>
        <dbReference type="Pfam" id="PF00171"/>
    </source>
</evidence>
<dbReference type="Gene3D" id="3.40.309.10">
    <property type="entry name" value="Aldehyde Dehydrogenase, Chain A, domain 2"/>
    <property type="match status" value="1"/>
</dbReference>
<dbReference type="SUPFAM" id="SSF53720">
    <property type="entry name" value="ALDH-like"/>
    <property type="match status" value="1"/>
</dbReference>
<dbReference type="CDD" id="cd07079">
    <property type="entry name" value="ALDH_F18-19_ProA-GPR"/>
    <property type="match status" value="1"/>
</dbReference>
<organism evidence="9 10">
    <name type="scientific">bacterium (Candidatus Ratteibacteria) CG01_land_8_20_14_3_00_40_19</name>
    <dbReference type="NCBI Taxonomy" id="2014290"/>
    <lineage>
        <taxon>Bacteria</taxon>
        <taxon>Candidatus Ratteibacteria</taxon>
    </lineage>
</organism>
<proteinExistence type="inferred from homology"/>
<feature type="domain" description="Aldehyde dehydrogenase" evidence="8">
    <location>
        <begin position="310"/>
        <end position="380"/>
    </location>
</feature>
<dbReference type="EMBL" id="PETL01000357">
    <property type="protein sequence ID" value="PIV63439.1"/>
    <property type="molecule type" value="Genomic_DNA"/>
</dbReference>
<dbReference type="PANTHER" id="PTHR11063">
    <property type="entry name" value="GLUTAMATE SEMIALDEHYDE DEHYDROGENASE"/>
    <property type="match status" value="1"/>
</dbReference>
<dbReference type="UniPathway" id="UPA00098">
    <property type="reaction ID" value="UER00360"/>
</dbReference>
<dbReference type="GO" id="GO:0004350">
    <property type="term" value="F:glutamate-5-semialdehyde dehydrogenase activity"/>
    <property type="evidence" value="ECO:0007669"/>
    <property type="project" value="UniProtKB-UniRule"/>
</dbReference>
<name>A0A2M7E6T5_9BACT</name>
<dbReference type="NCBIfam" id="TIGR00407">
    <property type="entry name" value="proA"/>
    <property type="match status" value="1"/>
</dbReference>
<keyword evidence="7" id="KW-0963">Cytoplasm</keyword>
<evidence type="ECO:0000313" key="9">
    <source>
        <dbReference type="EMBL" id="PIV63439.1"/>
    </source>
</evidence>
<comment type="function">
    <text evidence="7">Catalyzes the NADPH-dependent reduction of L-glutamate 5-phosphate into L-glutamate 5-semialdehyde and phosphate. The product spontaneously undergoes cyclization to form 1-pyrroline-5-carboxylate.</text>
</comment>
<dbReference type="InterPro" id="IPR016161">
    <property type="entry name" value="Ald_DH/histidinol_DH"/>
</dbReference>
<dbReference type="EC" id="1.2.1.41" evidence="7"/>
<comment type="similarity">
    <text evidence="7">Belongs to the gamma-glutamyl phosphate reductase family.</text>
</comment>
<dbReference type="Pfam" id="PF00171">
    <property type="entry name" value="Aldedh"/>
    <property type="match status" value="2"/>
</dbReference>
<keyword evidence="2 7" id="KW-0028">Amino-acid biosynthesis</keyword>
<evidence type="ECO:0000256" key="5">
    <source>
        <dbReference type="ARBA" id="ARBA00023002"/>
    </source>
</evidence>
<dbReference type="GO" id="GO:0005737">
    <property type="term" value="C:cytoplasm"/>
    <property type="evidence" value="ECO:0007669"/>
    <property type="project" value="UniProtKB-SubCell"/>
</dbReference>